<dbReference type="AlphaFoldDB" id="A0A078GZK0"/>
<proteinExistence type="predicted"/>
<dbReference type="EMBL" id="LK032257">
    <property type="protein sequence ID" value="CDY30652.1"/>
    <property type="molecule type" value="Genomic_DNA"/>
</dbReference>
<sequence length="72" mass="7112">MIRMLCCFLSRNEKEPQDVKNGKKGKKDGTLVVLRPSKKRSGKGDSGGGGGCCCEGGDGGCGGCGGGCGGGD</sequence>
<evidence type="ECO:0000256" key="1">
    <source>
        <dbReference type="SAM" id="MobiDB-lite"/>
    </source>
</evidence>
<name>A0A078GZK0_BRANA</name>
<keyword evidence="3" id="KW-1185">Reference proteome</keyword>
<dbReference type="Gramene" id="CDY30652">
    <property type="protein sequence ID" value="CDY30652"/>
    <property type="gene ID" value="GSBRNA2T00045953001"/>
</dbReference>
<evidence type="ECO:0000313" key="2">
    <source>
        <dbReference type="EMBL" id="CDY30652.1"/>
    </source>
</evidence>
<dbReference type="Proteomes" id="UP000028999">
    <property type="component" value="Unassembled WGS sequence"/>
</dbReference>
<evidence type="ECO:0000313" key="3">
    <source>
        <dbReference type="Proteomes" id="UP000028999"/>
    </source>
</evidence>
<gene>
    <name evidence="2" type="primary">BnaC06g10160D</name>
    <name evidence="2" type="ORF">GSBRNA2T00045953001</name>
</gene>
<reference evidence="2 3" key="1">
    <citation type="journal article" date="2014" name="Science">
        <title>Plant genetics. Early allopolyploid evolution in the post-Neolithic Brassica napus oilseed genome.</title>
        <authorList>
            <person name="Chalhoub B."/>
            <person name="Denoeud F."/>
            <person name="Liu S."/>
            <person name="Parkin I.A."/>
            <person name="Tang H."/>
            <person name="Wang X."/>
            <person name="Chiquet J."/>
            <person name="Belcram H."/>
            <person name="Tong C."/>
            <person name="Samans B."/>
            <person name="Correa M."/>
            <person name="Da Silva C."/>
            <person name="Just J."/>
            <person name="Falentin C."/>
            <person name="Koh C.S."/>
            <person name="Le Clainche I."/>
            <person name="Bernard M."/>
            <person name="Bento P."/>
            <person name="Noel B."/>
            <person name="Labadie K."/>
            <person name="Alberti A."/>
            <person name="Charles M."/>
            <person name="Arnaud D."/>
            <person name="Guo H."/>
            <person name="Daviaud C."/>
            <person name="Alamery S."/>
            <person name="Jabbari K."/>
            <person name="Zhao M."/>
            <person name="Edger P.P."/>
            <person name="Chelaifa H."/>
            <person name="Tack D."/>
            <person name="Lassalle G."/>
            <person name="Mestiri I."/>
            <person name="Schnel N."/>
            <person name="Le Paslier M.C."/>
            <person name="Fan G."/>
            <person name="Renault V."/>
            <person name="Bayer P.E."/>
            <person name="Golicz A.A."/>
            <person name="Manoli S."/>
            <person name="Lee T.H."/>
            <person name="Thi V.H."/>
            <person name="Chalabi S."/>
            <person name="Hu Q."/>
            <person name="Fan C."/>
            <person name="Tollenaere R."/>
            <person name="Lu Y."/>
            <person name="Battail C."/>
            <person name="Shen J."/>
            <person name="Sidebottom C.H."/>
            <person name="Wang X."/>
            <person name="Canaguier A."/>
            <person name="Chauveau A."/>
            <person name="Berard A."/>
            <person name="Deniot G."/>
            <person name="Guan M."/>
            <person name="Liu Z."/>
            <person name="Sun F."/>
            <person name="Lim Y.P."/>
            <person name="Lyons E."/>
            <person name="Town C.D."/>
            <person name="Bancroft I."/>
            <person name="Wang X."/>
            <person name="Meng J."/>
            <person name="Ma J."/>
            <person name="Pires J.C."/>
            <person name="King G.J."/>
            <person name="Brunel D."/>
            <person name="Delourme R."/>
            <person name="Renard M."/>
            <person name="Aury J.M."/>
            <person name="Adams K.L."/>
            <person name="Batley J."/>
            <person name="Snowdon R.J."/>
            <person name="Tost J."/>
            <person name="Edwards D."/>
            <person name="Zhou Y."/>
            <person name="Hua W."/>
            <person name="Sharpe A.G."/>
            <person name="Paterson A.H."/>
            <person name="Guan C."/>
            <person name="Wincker P."/>
        </authorList>
    </citation>
    <scope>NUCLEOTIDE SEQUENCE [LARGE SCALE GENOMIC DNA]</scope>
    <source>
        <strain evidence="3">cv. Darmor-bzh</strain>
    </source>
</reference>
<dbReference type="PaxDb" id="3708-A0A078GZK0"/>
<feature type="region of interest" description="Disordered" evidence="1">
    <location>
        <begin position="16"/>
        <end position="51"/>
    </location>
</feature>
<dbReference type="OMA" id="MIRMLCC"/>
<accession>A0A078GZK0</accession>
<protein>
    <submittedName>
        <fullName evidence="2">BnaC06g10160D protein</fullName>
    </submittedName>
</protein>
<organism evidence="2 3">
    <name type="scientific">Brassica napus</name>
    <name type="common">Rape</name>
    <dbReference type="NCBI Taxonomy" id="3708"/>
    <lineage>
        <taxon>Eukaryota</taxon>
        <taxon>Viridiplantae</taxon>
        <taxon>Streptophyta</taxon>
        <taxon>Embryophyta</taxon>
        <taxon>Tracheophyta</taxon>
        <taxon>Spermatophyta</taxon>
        <taxon>Magnoliopsida</taxon>
        <taxon>eudicotyledons</taxon>
        <taxon>Gunneridae</taxon>
        <taxon>Pentapetalae</taxon>
        <taxon>rosids</taxon>
        <taxon>malvids</taxon>
        <taxon>Brassicales</taxon>
        <taxon>Brassicaceae</taxon>
        <taxon>Brassiceae</taxon>
        <taxon>Brassica</taxon>
    </lineage>
</organism>